<accession>A0A0C9V9N3</accession>
<sequence length="311" mass="34659">MDPFTYLPYELFEEILLYTLDTYETPYLLPTINSTWAGAVLPLLHSHVILTSAAKLHRFVDRTRSAPLCCAVKGGRYVEIILNSAPQSLGAWGIIKEALGRCECTGKGKDGGRKCCRGVRSLRLMMDSFVSDKGVRLTGEALGLINPEIFTWASPDPAHHFSASIVQTATEQLCRAIRSWSALQRFSICNIAFFNDGHELSDALLELQSKFPHSRPLYVSIDKAVFMLPTSVLAIATGCPSLVELRLTDVYQHSIWGPRLRRKDVEELVLGFDLEGEQDRAKRDEVLCVVKRVVKCVAKTERLMGGDRESG</sequence>
<dbReference type="EMBL" id="KN837205">
    <property type="protein sequence ID" value="KIJ33986.1"/>
    <property type="molecule type" value="Genomic_DNA"/>
</dbReference>
<gene>
    <name evidence="1" type="ORF">M422DRAFT_263941</name>
</gene>
<proteinExistence type="predicted"/>
<protein>
    <recommendedName>
        <fullName evidence="3">F-box domain-containing protein</fullName>
    </recommendedName>
</protein>
<dbReference type="OrthoDB" id="2587912at2759"/>
<dbReference type="Proteomes" id="UP000054279">
    <property type="component" value="Unassembled WGS sequence"/>
</dbReference>
<dbReference type="AlphaFoldDB" id="A0A0C9V9N3"/>
<name>A0A0C9V9N3_SPHS4</name>
<evidence type="ECO:0000313" key="2">
    <source>
        <dbReference type="Proteomes" id="UP000054279"/>
    </source>
</evidence>
<keyword evidence="2" id="KW-1185">Reference proteome</keyword>
<reference evidence="1 2" key="1">
    <citation type="submission" date="2014-06" db="EMBL/GenBank/DDBJ databases">
        <title>Evolutionary Origins and Diversification of the Mycorrhizal Mutualists.</title>
        <authorList>
            <consortium name="DOE Joint Genome Institute"/>
            <consortium name="Mycorrhizal Genomics Consortium"/>
            <person name="Kohler A."/>
            <person name="Kuo A."/>
            <person name="Nagy L.G."/>
            <person name="Floudas D."/>
            <person name="Copeland A."/>
            <person name="Barry K.W."/>
            <person name="Cichocki N."/>
            <person name="Veneault-Fourrey C."/>
            <person name="LaButti K."/>
            <person name="Lindquist E.A."/>
            <person name="Lipzen A."/>
            <person name="Lundell T."/>
            <person name="Morin E."/>
            <person name="Murat C."/>
            <person name="Riley R."/>
            <person name="Ohm R."/>
            <person name="Sun H."/>
            <person name="Tunlid A."/>
            <person name="Henrissat B."/>
            <person name="Grigoriev I.V."/>
            <person name="Hibbett D.S."/>
            <person name="Martin F."/>
        </authorList>
    </citation>
    <scope>NUCLEOTIDE SEQUENCE [LARGE SCALE GENOMIC DNA]</scope>
    <source>
        <strain evidence="1 2">SS14</strain>
    </source>
</reference>
<dbReference type="HOGENOM" id="CLU_079147_0_0_1"/>
<organism evidence="1 2">
    <name type="scientific">Sphaerobolus stellatus (strain SS14)</name>
    <dbReference type="NCBI Taxonomy" id="990650"/>
    <lineage>
        <taxon>Eukaryota</taxon>
        <taxon>Fungi</taxon>
        <taxon>Dikarya</taxon>
        <taxon>Basidiomycota</taxon>
        <taxon>Agaricomycotina</taxon>
        <taxon>Agaricomycetes</taxon>
        <taxon>Phallomycetidae</taxon>
        <taxon>Geastrales</taxon>
        <taxon>Sphaerobolaceae</taxon>
        <taxon>Sphaerobolus</taxon>
    </lineage>
</organism>
<evidence type="ECO:0008006" key="3">
    <source>
        <dbReference type="Google" id="ProtNLM"/>
    </source>
</evidence>
<evidence type="ECO:0000313" key="1">
    <source>
        <dbReference type="EMBL" id="KIJ33986.1"/>
    </source>
</evidence>